<feature type="region of interest" description="Disordered" evidence="1">
    <location>
        <begin position="58"/>
        <end position="77"/>
    </location>
</feature>
<accession>W2TZW9</accession>
<reference evidence="3" key="1">
    <citation type="submission" date="2013-04" db="EMBL/GenBank/DDBJ databases">
        <title>Draft genome of the hookworm Necator americanus.</title>
        <authorList>
            <person name="Mitreva M."/>
        </authorList>
    </citation>
    <scope>NUCLEOTIDE SEQUENCE</scope>
</reference>
<feature type="compositionally biased region" description="Polar residues" evidence="1">
    <location>
        <begin position="67"/>
        <end position="77"/>
    </location>
</feature>
<dbReference type="EMBL" id="KI657524">
    <property type="protein sequence ID" value="ETN86582.1"/>
    <property type="molecule type" value="Genomic_DNA"/>
</dbReference>
<evidence type="ECO:0000256" key="1">
    <source>
        <dbReference type="SAM" id="MobiDB-lite"/>
    </source>
</evidence>
<gene>
    <name evidence="3" type="ORF">NECAME_05886</name>
</gene>
<keyword evidence="4" id="KW-1185">Reference proteome</keyword>
<evidence type="ECO:0000313" key="3">
    <source>
        <dbReference type="EMBL" id="ETN86582.1"/>
    </source>
</evidence>
<evidence type="ECO:0000256" key="2">
    <source>
        <dbReference type="SAM" id="SignalP"/>
    </source>
</evidence>
<name>W2TZW9_NECAM</name>
<organism evidence="3 4">
    <name type="scientific">Necator americanus</name>
    <name type="common">Human hookworm</name>
    <dbReference type="NCBI Taxonomy" id="51031"/>
    <lineage>
        <taxon>Eukaryota</taxon>
        <taxon>Metazoa</taxon>
        <taxon>Ecdysozoa</taxon>
        <taxon>Nematoda</taxon>
        <taxon>Chromadorea</taxon>
        <taxon>Rhabditida</taxon>
        <taxon>Rhabditina</taxon>
        <taxon>Rhabditomorpha</taxon>
        <taxon>Strongyloidea</taxon>
        <taxon>Ancylostomatidae</taxon>
        <taxon>Bunostominae</taxon>
        <taxon>Necator</taxon>
    </lineage>
</organism>
<feature type="signal peptide" evidence="2">
    <location>
        <begin position="1"/>
        <end position="19"/>
    </location>
</feature>
<protein>
    <submittedName>
        <fullName evidence="3">Uncharacterized protein</fullName>
    </submittedName>
</protein>
<sequence>MRLIWLFGFVCSILDIASAVDFGINYKLLECFDYKPFTRTSRHNHVICSGARVQGTGTYNKHGEGSPVNSSKQITNP</sequence>
<dbReference type="Proteomes" id="UP000053676">
    <property type="component" value="Unassembled WGS sequence"/>
</dbReference>
<keyword evidence="2" id="KW-0732">Signal</keyword>
<dbReference type="AlphaFoldDB" id="W2TZW9"/>
<dbReference type="KEGG" id="nai:NECAME_05886"/>
<feature type="chain" id="PRO_5004826921" evidence="2">
    <location>
        <begin position="20"/>
        <end position="77"/>
    </location>
</feature>
<proteinExistence type="predicted"/>
<evidence type="ECO:0000313" key="4">
    <source>
        <dbReference type="Proteomes" id="UP000053676"/>
    </source>
</evidence>